<evidence type="ECO:0000259" key="1">
    <source>
        <dbReference type="Pfam" id="PF03399"/>
    </source>
</evidence>
<organism evidence="2 3">
    <name type="scientific">Dufourea novaeangliae</name>
    <name type="common">Sweat bee</name>
    <dbReference type="NCBI Taxonomy" id="178035"/>
    <lineage>
        <taxon>Eukaryota</taxon>
        <taxon>Metazoa</taxon>
        <taxon>Ecdysozoa</taxon>
        <taxon>Arthropoda</taxon>
        <taxon>Hexapoda</taxon>
        <taxon>Insecta</taxon>
        <taxon>Pterygota</taxon>
        <taxon>Neoptera</taxon>
        <taxon>Endopterygota</taxon>
        <taxon>Hymenoptera</taxon>
        <taxon>Apocrita</taxon>
        <taxon>Aculeata</taxon>
        <taxon>Apoidea</taxon>
        <taxon>Anthophila</taxon>
        <taxon>Halictidae</taxon>
        <taxon>Rophitinae</taxon>
        <taxon>Dufourea</taxon>
    </lineage>
</organism>
<dbReference type="Proteomes" id="UP000076502">
    <property type="component" value="Unassembled WGS sequence"/>
</dbReference>
<dbReference type="PANTHER" id="PTHR12436:SF38">
    <property type="entry name" value="SAC3 DOMAIN-CONTAINING PROTEIN 1"/>
    <property type="match status" value="1"/>
</dbReference>
<keyword evidence="3" id="KW-1185">Reference proteome</keyword>
<evidence type="ECO:0000313" key="3">
    <source>
        <dbReference type="Proteomes" id="UP000076502"/>
    </source>
</evidence>
<name>A0A154PCN2_DUFNO</name>
<dbReference type="GO" id="GO:0051225">
    <property type="term" value="P:spindle assembly"/>
    <property type="evidence" value="ECO:0007669"/>
    <property type="project" value="TreeGrafter"/>
</dbReference>
<dbReference type="InterPro" id="IPR005062">
    <property type="entry name" value="SAC3/GANP/THP3_conserved"/>
</dbReference>
<dbReference type="EMBL" id="KQ434864">
    <property type="protein sequence ID" value="KZC09028.1"/>
    <property type="molecule type" value="Genomic_DNA"/>
</dbReference>
<dbReference type="GO" id="GO:0005813">
    <property type="term" value="C:centrosome"/>
    <property type="evidence" value="ECO:0007669"/>
    <property type="project" value="TreeGrafter"/>
</dbReference>
<dbReference type="PANTHER" id="PTHR12436">
    <property type="entry name" value="80 KDA MCM3-ASSOCIATED PROTEIN"/>
    <property type="match status" value="1"/>
</dbReference>
<dbReference type="AlphaFoldDB" id="A0A154PCN2"/>
<protein>
    <submittedName>
        <fullName evidence="2">80 kDa MCM3-associated protein</fullName>
    </submittedName>
</protein>
<reference evidence="2 3" key="1">
    <citation type="submission" date="2015-07" db="EMBL/GenBank/DDBJ databases">
        <title>The genome of Dufourea novaeangliae.</title>
        <authorList>
            <person name="Pan H."/>
            <person name="Kapheim K."/>
        </authorList>
    </citation>
    <scope>NUCLEOTIDE SEQUENCE [LARGE SCALE GENOMIC DNA]</scope>
    <source>
        <strain evidence="2">0120121106</strain>
        <tissue evidence="2">Whole body</tissue>
    </source>
</reference>
<dbReference type="GO" id="GO:0051298">
    <property type="term" value="P:centrosome duplication"/>
    <property type="evidence" value="ECO:0007669"/>
    <property type="project" value="TreeGrafter"/>
</dbReference>
<sequence>MTEIIQGTCLSMCPEKERWMRERKCLLHNFEIDESTKGSKRPKADPMKVVKSFGRPAAGLNMTDPNQLRPASILLATIRYLFTKITTRTDVDWTVTYDFVFDRLRAVRQDVVIQRIDVSASISIFEPIVRFLIYSAQRLCTRTISEFDATLNNKHISECISHLLALYDEWDKVDGSKLDKLVEKLKLSDDRQQMEALYIILNMGNTEALTRALTLPLTLRRSSDVQLAMKISFAWYLRNYARVCSLIQQLSPILVCAAMINISNIRRTALRIMSSGYNSKVFTFPGMKLQELLLYKDIQIVEKDCKLYGLEFTEQNILLEKAKFKGDVQSVNSEMYFTEKTLHDYLPRILLEYL</sequence>
<dbReference type="Pfam" id="PF03399">
    <property type="entry name" value="SAC3_GANP"/>
    <property type="match status" value="1"/>
</dbReference>
<dbReference type="GO" id="GO:0005634">
    <property type="term" value="C:nucleus"/>
    <property type="evidence" value="ECO:0007669"/>
    <property type="project" value="TreeGrafter"/>
</dbReference>
<gene>
    <name evidence="2" type="ORF">WN55_11491</name>
</gene>
<dbReference type="Gene3D" id="1.25.40.990">
    <property type="match status" value="1"/>
</dbReference>
<dbReference type="STRING" id="178035.A0A154PCN2"/>
<dbReference type="OMA" id="YRLCESP"/>
<dbReference type="GO" id="GO:0005819">
    <property type="term" value="C:spindle"/>
    <property type="evidence" value="ECO:0007669"/>
    <property type="project" value="TreeGrafter"/>
</dbReference>
<dbReference type="InterPro" id="IPR045107">
    <property type="entry name" value="SAC3/GANP/THP3"/>
</dbReference>
<evidence type="ECO:0000313" key="2">
    <source>
        <dbReference type="EMBL" id="KZC09028.1"/>
    </source>
</evidence>
<dbReference type="OrthoDB" id="264795at2759"/>
<feature type="domain" description="SAC3/GANP/THP3 conserved" evidence="1">
    <location>
        <begin position="12"/>
        <end position="313"/>
    </location>
</feature>
<accession>A0A154PCN2</accession>
<proteinExistence type="predicted"/>